<organism evidence="2 3">
    <name type="scientific">Candidatus Aphodosoma intestinipullorum</name>
    <dbReference type="NCBI Taxonomy" id="2840674"/>
    <lineage>
        <taxon>Bacteria</taxon>
        <taxon>Pseudomonadati</taxon>
        <taxon>Bacteroidota</taxon>
        <taxon>Bacteroidia</taxon>
        <taxon>Bacteroidales</taxon>
        <taxon>Candidatus Aphodosoma</taxon>
    </lineage>
</organism>
<accession>A0A940IDW1</accession>
<feature type="chain" id="PRO_5037322903" evidence="1">
    <location>
        <begin position="19"/>
        <end position="361"/>
    </location>
</feature>
<feature type="signal peptide" evidence="1">
    <location>
        <begin position="1"/>
        <end position="18"/>
    </location>
</feature>
<comment type="caution">
    <text evidence="2">The sequence shown here is derived from an EMBL/GenBank/DDBJ whole genome shotgun (WGS) entry which is preliminary data.</text>
</comment>
<dbReference type="PROSITE" id="PS51257">
    <property type="entry name" value="PROKAR_LIPOPROTEIN"/>
    <property type="match status" value="1"/>
</dbReference>
<reference evidence="2" key="2">
    <citation type="journal article" date="2021" name="PeerJ">
        <title>Extensive microbial diversity within the chicken gut microbiome revealed by metagenomics and culture.</title>
        <authorList>
            <person name="Gilroy R."/>
            <person name="Ravi A."/>
            <person name="Getino M."/>
            <person name="Pursley I."/>
            <person name="Horton D.L."/>
            <person name="Alikhan N.F."/>
            <person name="Baker D."/>
            <person name="Gharbi K."/>
            <person name="Hall N."/>
            <person name="Watson M."/>
            <person name="Adriaenssens E.M."/>
            <person name="Foster-Nyarko E."/>
            <person name="Jarju S."/>
            <person name="Secka A."/>
            <person name="Antonio M."/>
            <person name="Oren A."/>
            <person name="Chaudhuri R.R."/>
            <person name="La Ragione R."/>
            <person name="Hildebrand F."/>
            <person name="Pallen M.J."/>
        </authorList>
    </citation>
    <scope>NUCLEOTIDE SEQUENCE</scope>
    <source>
        <strain evidence="2">3924</strain>
    </source>
</reference>
<keyword evidence="1" id="KW-0732">Signal</keyword>
<proteinExistence type="predicted"/>
<protein>
    <submittedName>
        <fullName evidence="2">Uncharacterized protein</fullName>
    </submittedName>
</protein>
<evidence type="ECO:0000256" key="1">
    <source>
        <dbReference type="SAM" id="SignalP"/>
    </source>
</evidence>
<dbReference type="EMBL" id="JADIMV010000056">
    <property type="protein sequence ID" value="MBO8439693.1"/>
    <property type="molecule type" value="Genomic_DNA"/>
</dbReference>
<dbReference type="AlphaFoldDB" id="A0A940IDW1"/>
<gene>
    <name evidence="2" type="ORF">IAC51_03485</name>
</gene>
<evidence type="ECO:0000313" key="3">
    <source>
        <dbReference type="Proteomes" id="UP000712007"/>
    </source>
</evidence>
<name>A0A940IDW1_9BACT</name>
<evidence type="ECO:0000313" key="2">
    <source>
        <dbReference type="EMBL" id="MBO8439693.1"/>
    </source>
</evidence>
<sequence>MKKLFKNLFLAVGAFALAATGMTSCNEEGSETYDTNYDVQGAYYNMKSLGYESNDFVLSIVDKDLGFNEEGVPVSGSGYMVNIDIVSSAEGEPNEGNYAIAAEGEEFAANGIISEQGGYAGTYVAKITDGSYSESDVSLIEEGSVTLKKEDGNWIITTDFKLNDGSDFKLNVKTPIDWIDVMGGETPGNDSTGTEIGDPAWPYEPQTPTTLQIEFTQAKAVIGDKNEIQFTLTSANEEAVIVIFPADPSNPYGRYEMSGTMAQGTVLASTGGTATDTGADIYPSYVLTGTSNGGFTNIYYLTEGSVNYTQNSLQITTKSHHGSTVECVYRNNITPTQGVAAEKVAMRKAQPILKAKPFMAR</sequence>
<dbReference type="Proteomes" id="UP000712007">
    <property type="component" value="Unassembled WGS sequence"/>
</dbReference>
<reference evidence="2" key="1">
    <citation type="submission" date="2020-10" db="EMBL/GenBank/DDBJ databases">
        <authorList>
            <person name="Gilroy R."/>
        </authorList>
    </citation>
    <scope>NUCLEOTIDE SEQUENCE</scope>
    <source>
        <strain evidence="2">3924</strain>
    </source>
</reference>